<keyword evidence="10" id="KW-1185">Reference proteome</keyword>
<sequence>MTPEVLAFVMFGVTIFVLLLGFPVALSLAGSAIIFAYIGDQLDLFHFAFLNLSPTRIFSTMKNEPLVAVPLFVYMGVILQRSDIAGQLLESMGQLFGTIRGGLGYSVIIVGALLAASTGIVGATVVTMGLMSLPVMLKAGYNPKIAGGIICASGTLGQIIPPSIVLVLLANILQGVNEEAAALTGNLAPEPVTAIDLFAGALFPGLLLVGLYLLWIFILTIVRPDDVPSMKDESVHAPSVGQLIGAVAPPLILIVLVLGSILAGIATPTESAAVGAVGAAVLAWRAKKFNFTLFKEVGIETVKVSSMVFLIIIGAGLFSTVFKGFGGDDVIAEFLRNLPGGAFSALLLVMLLMFFLGFFLDFIEIIYVVVPIVGPILIALGYDPLWLGVMIAINLQTSFLTPPFGFALFYLRGVAPADFKTSDLYSGVMPFILIQVIALAILWAFPGVVTWLPTTLF</sequence>
<feature type="transmembrane region" description="Helical" evidence="7">
    <location>
        <begin position="145"/>
        <end position="170"/>
    </location>
</feature>
<evidence type="ECO:0000256" key="7">
    <source>
        <dbReference type="RuleBase" id="RU369079"/>
    </source>
</evidence>
<evidence type="ECO:0000256" key="2">
    <source>
        <dbReference type="ARBA" id="ARBA00022475"/>
    </source>
</evidence>
<feature type="transmembrane region" description="Helical" evidence="7">
    <location>
        <begin position="338"/>
        <end position="358"/>
    </location>
</feature>
<evidence type="ECO:0000259" key="8">
    <source>
        <dbReference type="Pfam" id="PF06808"/>
    </source>
</evidence>
<keyword evidence="5 7" id="KW-1133">Transmembrane helix</keyword>
<feature type="transmembrane region" description="Helical" evidence="7">
    <location>
        <begin position="243"/>
        <end position="265"/>
    </location>
</feature>
<comment type="similarity">
    <text evidence="7">Belongs to the TRAP transporter large permease family.</text>
</comment>
<feature type="transmembrane region" description="Helical" evidence="7">
    <location>
        <begin position="6"/>
        <end position="38"/>
    </location>
</feature>
<comment type="subcellular location">
    <subcellularLocation>
        <location evidence="1 7">Cell inner membrane</location>
        <topology evidence="1 7">Multi-pass membrane protein</topology>
    </subcellularLocation>
</comment>
<keyword evidence="6 7" id="KW-0472">Membrane</keyword>
<dbReference type="PANTHER" id="PTHR33362">
    <property type="entry name" value="SIALIC ACID TRAP TRANSPORTER PERMEASE PROTEIN SIAT-RELATED"/>
    <property type="match status" value="1"/>
</dbReference>
<feature type="transmembrane region" description="Helical" evidence="7">
    <location>
        <begin position="365"/>
        <end position="382"/>
    </location>
</feature>
<reference evidence="9" key="2">
    <citation type="submission" date="2023-01" db="EMBL/GenBank/DDBJ databases">
        <title>Draft genome sequence of Maritalea porphyrae strain NBRC 107169.</title>
        <authorList>
            <person name="Sun Q."/>
            <person name="Mori K."/>
        </authorList>
    </citation>
    <scope>NUCLEOTIDE SEQUENCE</scope>
    <source>
        <strain evidence="9">NBRC 107169</strain>
    </source>
</reference>
<dbReference type="PIRSF" id="PIRSF006066">
    <property type="entry name" value="HI0050"/>
    <property type="match status" value="1"/>
</dbReference>
<dbReference type="PANTHER" id="PTHR33362:SF7">
    <property type="entry name" value="SLL1103 PROTEIN"/>
    <property type="match status" value="1"/>
</dbReference>
<protein>
    <recommendedName>
        <fullName evidence="7">TRAP transporter large permease protein</fullName>
    </recommendedName>
</protein>
<dbReference type="Proteomes" id="UP001161405">
    <property type="component" value="Unassembled WGS sequence"/>
</dbReference>
<comment type="function">
    <text evidence="7">Part of the tripartite ATP-independent periplasmic (TRAP) transport system.</text>
</comment>
<evidence type="ECO:0000256" key="4">
    <source>
        <dbReference type="ARBA" id="ARBA00022692"/>
    </source>
</evidence>
<accession>A0ABQ5UPU6</accession>
<keyword evidence="7" id="KW-0813">Transport</keyword>
<dbReference type="EMBL" id="BSNI01000001">
    <property type="protein sequence ID" value="GLQ16371.1"/>
    <property type="molecule type" value="Genomic_DNA"/>
</dbReference>
<proteinExistence type="inferred from homology"/>
<keyword evidence="2" id="KW-1003">Cell membrane</keyword>
<feature type="domain" description="TRAP C4-dicarboxylate transport system permease DctM subunit" evidence="8">
    <location>
        <begin position="12"/>
        <end position="447"/>
    </location>
</feature>
<dbReference type="Pfam" id="PF06808">
    <property type="entry name" value="DctM"/>
    <property type="match status" value="1"/>
</dbReference>
<name>A0ABQ5UPU6_9HYPH</name>
<comment type="caution">
    <text evidence="9">The sequence shown here is derived from an EMBL/GenBank/DDBJ whole genome shotgun (WGS) entry which is preliminary data.</text>
</comment>
<evidence type="ECO:0000256" key="5">
    <source>
        <dbReference type="ARBA" id="ARBA00022989"/>
    </source>
</evidence>
<dbReference type="InterPro" id="IPR004681">
    <property type="entry name" value="TRAP_DctM"/>
</dbReference>
<evidence type="ECO:0000313" key="9">
    <source>
        <dbReference type="EMBL" id="GLQ16371.1"/>
    </source>
</evidence>
<dbReference type="InterPro" id="IPR010656">
    <property type="entry name" value="DctM"/>
</dbReference>
<feature type="transmembrane region" description="Helical" evidence="7">
    <location>
        <begin position="307"/>
        <end position="326"/>
    </location>
</feature>
<evidence type="ECO:0000256" key="6">
    <source>
        <dbReference type="ARBA" id="ARBA00023136"/>
    </source>
</evidence>
<evidence type="ECO:0000256" key="3">
    <source>
        <dbReference type="ARBA" id="ARBA00022519"/>
    </source>
</evidence>
<gene>
    <name evidence="9" type="ORF">GCM10007879_06200</name>
</gene>
<keyword evidence="3 7" id="KW-0997">Cell inner membrane</keyword>
<feature type="transmembrane region" description="Helical" evidence="7">
    <location>
        <begin position="423"/>
        <end position="445"/>
    </location>
</feature>
<organism evidence="9 10">
    <name type="scientific">Maritalea porphyrae</name>
    <dbReference type="NCBI Taxonomy" id="880732"/>
    <lineage>
        <taxon>Bacteria</taxon>
        <taxon>Pseudomonadati</taxon>
        <taxon>Pseudomonadota</taxon>
        <taxon>Alphaproteobacteria</taxon>
        <taxon>Hyphomicrobiales</taxon>
        <taxon>Devosiaceae</taxon>
        <taxon>Maritalea</taxon>
    </lineage>
</organism>
<keyword evidence="4 7" id="KW-0812">Transmembrane</keyword>
<feature type="transmembrane region" description="Helical" evidence="7">
    <location>
        <begin position="388"/>
        <end position="411"/>
    </location>
</feature>
<dbReference type="NCBIfam" id="TIGR00786">
    <property type="entry name" value="dctM"/>
    <property type="match status" value="1"/>
</dbReference>
<reference evidence="9" key="1">
    <citation type="journal article" date="2014" name="Int. J. Syst. Evol. Microbiol.">
        <title>Complete genome of a new Firmicutes species belonging to the dominant human colonic microbiota ('Ruminococcus bicirculans') reveals two chromosomes and a selective capacity to utilize plant glucans.</title>
        <authorList>
            <consortium name="NISC Comparative Sequencing Program"/>
            <person name="Wegmann U."/>
            <person name="Louis P."/>
            <person name="Goesmann A."/>
            <person name="Henrissat B."/>
            <person name="Duncan S.H."/>
            <person name="Flint H.J."/>
        </authorList>
    </citation>
    <scope>NUCLEOTIDE SEQUENCE</scope>
    <source>
        <strain evidence="9">NBRC 107169</strain>
    </source>
</reference>
<evidence type="ECO:0000313" key="10">
    <source>
        <dbReference type="Proteomes" id="UP001161405"/>
    </source>
</evidence>
<feature type="transmembrane region" description="Helical" evidence="7">
    <location>
        <begin position="271"/>
        <end position="286"/>
    </location>
</feature>
<comment type="subunit">
    <text evidence="7">The complex comprises the extracytoplasmic solute receptor protein and the two transmembrane proteins.</text>
</comment>
<dbReference type="RefSeq" id="WP_284361953.1">
    <property type="nucleotide sequence ID" value="NZ_BSNI01000001.1"/>
</dbReference>
<feature type="transmembrane region" description="Helical" evidence="7">
    <location>
        <begin position="102"/>
        <end position="133"/>
    </location>
</feature>
<evidence type="ECO:0000256" key="1">
    <source>
        <dbReference type="ARBA" id="ARBA00004429"/>
    </source>
</evidence>
<feature type="transmembrane region" description="Helical" evidence="7">
    <location>
        <begin position="197"/>
        <end position="222"/>
    </location>
</feature>